<dbReference type="EMBL" id="AJAP01000010">
    <property type="protein sequence ID" value="EOH88189.1"/>
    <property type="molecule type" value="Genomic_DNA"/>
</dbReference>
<feature type="domain" description="WYL" evidence="1">
    <location>
        <begin position="29"/>
        <end position="93"/>
    </location>
</feature>
<dbReference type="AlphaFoldDB" id="R2SJ29"/>
<dbReference type="STRING" id="57732.RU94_GL001030"/>
<dbReference type="Proteomes" id="UP000013777">
    <property type="component" value="Unassembled WGS sequence"/>
</dbReference>
<evidence type="ECO:0000313" key="4">
    <source>
        <dbReference type="Proteomes" id="UP000013777"/>
    </source>
</evidence>
<evidence type="ECO:0000259" key="1">
    <source>
        <dbReference type="Pfam" id="PF13280"/>
    </source>
</evidence>
<protein>
    <submittedName>
        <fullName evidence="3">Uncharacterized protein</fullName>
    </submittedName>
</protein>
<evidence type="ECO:0000259" key="2">
    <source>
        <dbReference type="Pfam" id="PF25583"/>
    </source>
</evidence>
<evidence type="ECO:0000313" key="3">
    <source>
        <dbReference type="EMBL" id="EOH88189.1"/>
    </source>
</evidence>
<proteinExistence type="predicted"/>
<dbReference type="HOGENOM" id="CLU_1352865_0_0_9"/>
<dbReference type="Pfam" id="PF13280">
    <property type="entry name" value="WYL"/>
    <property type="match status" value="1"/>
</dbReference>
<gene>
    <name evidence="3" type="ORF">UAS_00950</name>
</gene>
<reference evidence="3 4" key="1">
    <citation type="submission" date="2013-02" db="EMBL/GenBank/DDBJ databases">
        <title>The Genome Sequence of Enterococcus asini ATCC_700915.</title>
        <authorList>
            <consortium name="The Broad Institute Genome Sequencing Platform"/>
            <consortium name="The Broad Institute Genome Sequencing Center for Infectious Disease"/>
            <person name="Earl A.M."/>
            <person name="Gilmore M.S."/>
            <person name="Lebreton F."/>
            <person name="Walker B."/>
            <person name="Young S.K."/>
            <person name="Zeng Q."/>
            <person name="Gargeya S."/>
            <person name="Fitzgerald M."/>
            <person name="Haas B."/>
            <person name="Abouelleil A."/>
            <person name="Alvarado L."/>
            <person name="Arachchi H.M."/>
            <person name="Berlin A.M."/>
            <person name="Chapman S.B."/>
            <person name="Dewar J."/>
            <person name="Goldberg J."/>
            <person name="Griggs A."/>
            <person name="Gujja S."/>
            <person name="Hansen M."/>
            <person name="Howarth C."/>
            <person name="Imamovic A."/>
            <person name="Larimer J."/>
            <person name="McCowan C."/>
            <person name="Murphy C."/>
            <person name="Neiman D."/>
            <person name="Pearson M."/>
            <person name="Priest M."/>
            <person name="Roberts A."/>
            <person name="Saif S."/>
            <person name="Shea T."/>
            <person name="Sisk P."/>
            <person name="Sykes S."/>
            <person name="Wortman J."/>
            <person name="Nusbaum C."/>
            <person name="Birren B."/>
        </authorList>
    </citation>
    <scope>NUCLEOTIDE SEQUENCE [LARGE SCALE GENOMIC DNA]</scope>
    <source>
        <strain evidence="3 4">ATCC 700915</strain>
    </source>
</reference>
<dbReference type="Pfam" id="PF25583">
    <property type="entry name" value="WCX"/>
    <property type="match status" value="1"/>
</dbReference>
<comment type="caution">
    <text evidence="3">The sequence shown here is derived from an EMBL/GenBank/DDBJ whole genome shotgun (WGS) entry which is preliminary data.</text>
</comment>
<dbReference type="PATRIC" id="fig|1158606.3.peg.909"/>
<dbReference type="InterPro" id="IPR057727">
    <property type="entry name" value="WCX_dom"/>
</dbReference>
<keyword evidence="4" id="KW-1185">Reference proteome</keyword>
<sequence length="202" mass="23462">MPQTQQTTISKLLSVIDYHSVPPVKAVAHLDLIVQAILDQQVLVGRNLQKGDQPVALQIGELFYRSGVWFCSAWDRLTKKWGTYRCDYLVDLTIQKAAEETFTLAELREIQQRYETHYHNRPFRCRLTDFGKELVQKNHYPNMSLEEKDGVAYLVGGYHEEELGYMTHYLVSLGRHVVVEAPKELRDSVQAEYRQILAQYES</sequence>
<name>R2SJ29_9ENTE</name>
<organism evidence="3 4">
    <name type="scientific">Enterococcus asini ATCC 700915</name>
    <dbReference type="NCBI Taxonomy" id="1158606"/>
    <lineage>
        <taxon>Bacteria</taxon>
        <taxon>Bacillati</taxon>
        <taxon>Bacillota</taxon>
        <taxon>Bacilli</taxon>
        <taxon>Lactobacillales</taxon>
        <taxon>Enterococcaceae</taxon>
        <taxon>Enterococcus</taxon>
    </lineage>
</organism>
<accession>R2SJ29</accession>
<dbReference type="eggNOG" id="COG2378">
    <property type="taxonomic scope" value="Bacteria"/>
</dbReference>
<dbReference type="InterPro" id="IPR026881">
    <property type="entry name" value="WYL_dom"/>
</dbReference>
<feature type="domain" description="WCX" evidence="2">
    <location>
        <begin position="161"/>
        <end position="197"/>
    </location>
</feature>